<protein>
    <submittedName>
        <fullName evidence="3">Uncharacterized protein</fullName>
    </submittedName>
</protein>
<evidence type="ECO:0000256" key="1">
    <source>
        <dbReference type="SAM" id="MobiDB-lite"/>
    </source>
</evidence>
<comment type="caution">
    <text evidence="3">The sequence shown here is derived from an EMBL/GenBank/DDBJ whole genome shotgun (WGS) entry which is preliminary data.</text>
</comment>
<feature type="chain" id="PRO_5038448495" evidence="2">
    <location>
        <begin position="19"/>
        <end position="212"/>
    </location>
</feature>
<feature type="region of interest" description="Disordered" evidence="1">
    <location>
        <begin position="23"/>
        <end position="44"/>
    </location>
</feature>
<name>A0A919J983_9ACTN</name>
<dbReference type="Proteomes" id="UP000598174">
    <property type="component" value="Unassembled WGS sequence"/>
</dbReference>
<reference evidence="3" key="1">
    <citation type="submission" date="2021-01" db="EMBL/GenBank/DDBJ databases">
        <title>Whole genome shotgun sequence of Actinoplanes ferrugineus NBRC 15555.</title>
        <authorList>
            <person name="Komaki H."/>
            <person name="Tamura T."/>
        </authorList>
    </citation>
    <scope>NUCLEOTIDE SEQUENCE</scope>
    <source>
        <strain evidence="3">NBRC 15555</strain>
    </source>
</reference>
<gene>
    <name evidence="3" type="ORF">Afe05nite_79400</name>
</gene>
<dbReference type="AlphaFoldDB" id="A0A919J983"/>
<dbReference type="SUPFAM" id="SSF49503">
    <property type="entry name" value="Cupredoxins"/>
    <property type="match status" value="1"/>
</dbReference>
<proteinExistence type="predicted"/>
<sequence>MICCAVVLSLTACAPATTTVAAKRPAGAGPAEATSEPVARRDGADPVCTKATKVKIGADAFSPAKVTIQRGGFLALVNTTGVAQPLESAPDAGLGTSVVDRQERQVVQFPKAGTFRVTSAGATLRVTVAGESGCGAPKPRLTIGRTTELTVAATENFAVINETGTTQKVTCTPDPGSNRDNTRLADGETQLLAIDEPGRYKCARATVTVTGD</sequence>
<accession>A0A919J983</accession>
<dbReference type="EMBL" id="BOMM01000077">
    <property type="protein sequence ID" value="GIE16100.1"/>
    <property type="molecule type" value="Genomic_DNA"/>
</dbReference>
<evidence type="ECO:0000313" key="4">
    <source>
        <dbReference type="Proteomes" id="UP000598174"/>
    </source>
</evidence>
<evidence type="ECO:0000313" key="3">
    <source>
        <dbReference type="EMBL" id="GIE16100.1"/>
    </source>
</evidence>
<feature type="signal peptide" evidence="2">
    <location>
        <begin position="1"/>
        <end position="18"/>
    </location>
</feature>
<organism evidence="3 4">
    <name type="scientific">Paractinoplanes ferrugineus</name>
    <dbReference type="NCBI Taxonomy" id="113564"/>
    <lineage>
        <taxon>Bacteria</taxon>
        <taxon>Bacillati</taxon>
        <taxon>Actinomycetota</taxon>
        <taxon>Actinomycetes</taxon>
        <taxon>Micromonosporales</taxon>
        <taxon>Micromonosporaceae</taxon>
        <taxon>Paractinoplanes</taxon>
    </lineage>
</organism>
<keyword evidence="4" id="KW-1185">Reference proteome</keyword>
<dbReference type="InterPro" id="IPR008972">
    <property type="entry name" value="Cupredoxin"/>
</dbReference>
<keyword evidence="2" id="KW-0732">Signal</keyword>
<evidence type="ECO:0000256" key="2">
    <source>
        <dbReference type="SAM" id="SignalP"/>
    </source>
</evidence>